<feature type="disulfide bond" evidence="8">
    <location>
        <begin position="74"/>
        <end position="79"/>
    </location>
</feature>
<dbReference type="AlphaFoldDB" id="A0A7R9KQZ2"/>
<feature type="active site" evidence="7">
    <location>
        <position position="61"/>
    </location>
</feature>
<evidence type="ECO:0000256" key="3">
    <source>
        <dbReference type="ARBA" id="ARBA00022750"/>
    </source>
</evidence>
<dbReference type="Proteomes" id="UP000759131">
    <property type="component" value="Unassembled WGS sequence"/>
</dbReference>
<evidence type="ECO:0000259" key="10">
    <source>
        <dbReference type="PROSITE" id="PS51767"/>
    </source>
</evidence>
<dbReference type="EMBL" id="OC859562">
    <property type="protein sequence ID" value="CAD7627721.1"/>
    <property type="molecule type" value="Genomic_DNA"/>
</dbReference>
<evidence type="ECO:0000256" key="7">
    <source>
        <dbReference type="PIRSR" id="PIRSR601461-1"/>
    </source>
</evidence>
<evidence type="ECO:0000256" key="9">
    <source>
        <dbReference type="RuleBase" id="RU000454"/>
    </source>
</evidence>
<dbReference type="EMBL" id="CAJPIZ010004987">
    <property type="protein sequence ID" value="CAG2108151.1"/>
    <property type="molecule type" value="Genomic_DNA"/>
</dbReference>
<feature type="non-terminal residue" evidence="11">
    <location>
        <position position="360"/>
    </location>
</feature>
<proteinExistence type="inferred from homology"/>
<dbReference type="FunFam" id="2.40.70.10:FF:000004">
    <property type="entry name" value="Pepsin A"/>
    <property type="match status" value="1"/>
</dbReference>
<evidence type="ECO:0000256" key="2">
    <source>
        <dbReference type="ARBA" id="ARBA00022670"/>
    </source>
</evidence>
<keyword evidence="6" id="KW-0325">Glycoprotein</keyword>
<accession>A0A7R9KQZ2</accession>
<keyword evidence="4 9" id="KW-0378">Hydrolase</keyword>
<dbReference type="PROSITE" id="PS00141">
    <property type="entry name" value="ASP_PROTEASE"/>
    <property type="match status" value="2"/>
</dbReference>
<gene>
    <name evidence="11" type="ORF">OSB1V03_LOCUS8146</name>
</gene>
<protein>
    <recommendedName>
        <fullName evidence="10">Peptidase A1 domain-containing protein</fullName>
    </recommendedName>
</protein>
<sequence length="360" mass="39111">MRENGITLNDIVNKHDNKLGIKPYHKPHMVIPVSLKNYLDTEYYGLISLGTPAQNFKVLFDTGSANLWVPSPSCLSYACLIHRKYKSRQSSTYVANGTAFAIQYDTGSAVGFLSTDTLTIGSVKVVNQTFAETTQESSTTFVFAQFDGILGLAFQQDAIDQVVPPFYNMLAQGLLAKSVFSVYLNRNTTSGQIGGEVLFGGIDPAHYTGNIAYVPVTRQIYWQFTMASVQVGNDQGSTFCQNGCQAVADTGTSLIVGPTDEIDAINKLLGAEDIGSGEYSVDCTNVTALPTITFTIGGIGYALQPSQYILRETVLFVEICLSSFQGQNSSLWILGDVFIGAYYTVFDYGKKRVGFATTVN</sequence>
<dbReference type="InterPro" id="IPR001969">
    <property type="entry name" value="Aspartic_peptidase_AS"/>
</dbReference>
<keyword evidence="3 9" id="KW-0064">Aspartyl protease</keyword>
<evidence type="ECO:0000256" key="5">
    <source>
        <dbReference type="ARBA" id="ARBA00023157"/>
    </source>
</evidence>
<feature type="domain" description="Peptidase A1" evidence="10">
    <location>
        <begin position="43"/>
        <end position="356"/>
    </location>
</feature>
<dbReference type="PANTHER" id="PTHR47966">
    <property type="entry name" value="BETA-SITE APP-CLEAVING ENZYME, ISOFORM A-RELATED"/>
    <property type="match status" value="1"/>
</dbReference>
<name>A0A7R9KQZ2_9ACAR</name>
<dbReference type="PROSITE" id="PS51767">
    <property type="entry name" value="PEPTIDASE_A1"/>
    <property type="match status" value="1"/>
</dbReference>
<comment type="similarity">
    <text evidence="1 9">Belongs to the peptidase A1 family.</text>
</comment>
<dbReference type="Gene3D" id="2.40.70.10">
    <property type="entry name" value="Acid Proteases"/>
    <property type="match status" value="2"/>
</dbReference>
<dbReference type="GO" id="GO:0006508">
    <property type="term" value="P:proteolysis"/>
    <property type="evidence" value="ECO:0007669"/>
    <property type="project" value="UniProtKB-KW"/>
</dbReference>
<dbReference type="SUPFAM" id="SSF50630">
    <property type="entry name" value="Acid proteases"/>
    <property type="match status" value="1"/>
</dbReference>
<dbReference type="Gene3D" id="2.60.40.1960">
    <property type="match status" value="1"/>
</dbReference>
<dbReference type="InterPro" id="IPR001461">
    <property type="entry name" value="Aspartic_peptidase_A1"/>
</dbReference>
<feature type="disulfide bond" evidence="8">
    <location>
        <begin position="283"/>
        <end position="320"/>
    </location>
</feature>
<reference evidence="11" key="1">
    <citation type="submission" date="2020-11" db="EMBL/GenBank/DDBJ databases">
        <authorList>
            <person name="Tran Van P."/>
        </authorList>
    </citation>
    <scope>NUCLEOTIDE SEQUENCE</scope>
</reference>
<feature type="active site" evidence="7">
    <location>
        <position position="249"/>
    </location>
</feature>
<keyword evidence="12" id="KW-1185">Reference proteome</keyword>
<dbReference type="InterPro" id="IPR033121">
    <property type="entry name" value="PEPTIDASE_A1"/>
</dbReference>
<dbReference type="InterPro" id="IPR021109">
    <property type="entry name" value="Peptidase_aspartic_dom_sf"/>
</dbReference>
<dbReference type="OrthoDB" id="771136at2759"/>
<evidence type="ECO:0000256" key="1">
    <source>
        <dbReference type="ARBA" id="ARBA00007447"/>
    </source>
</evidence>
<evidence type="ECO:0000313" key="11">
    <source>
        <dbReference type="EMBL" id="CAD7627721.1"/>
    </source>
</evidence>
<keyword evidence="2 9" id="KW-0645">Protease</keyword>
<dbReference type="FunFam" id="2.40.70.10:FF:000002">
    <property type="entry name" value="Vacuolar aspartic proteinase"/>
    <property type="match status" value="1"/>
</dbReference>
<evidence type="ECO:0000256" key="4">
    <source>
        <dbReference type="ARBA" id="ARBA00022801"/>
    </source>
</evidence>
<keyword evidence="5 8" id="KW-1015">Disulfide bond</keyword>
<dbReference type="PANTHER" id="PTHR47966:SF51">
    <property type="entry name" value="BETA-SITE APP-CLEAVING ENZYME, ISOFORM A-RELATED"/>
    <property type="match status" value="1"/>
</dbReference>
<dbReference type="GO" id="GO:0004190">
    <property type="term" value="F:aspartic-type endopeptidase activity"/>
    <property type="evidence" value="ECO:0007669"/>
    <property type="project" value="UniProtKB-KW"/>
</dbReference>
<evidence type="ECO:0000256" key="6">
    <source>
        <dbReference type="ARBA" id="ARBA00023180"/>
    </source>
</evidence>
<dbReference type="PRINTS" id="PR00792">
    <property type="entry name" value="PEPSIN"/>
</dbReference>
<evidence type="ECO:0000256" key="8">
    <source>
        <dbReference type="PIRSR" id="PIRSR601461-2"/>
    </source>
</evidence>
<evidence type="ECO:0000313" key="12">
    <source>
        <dbReference type="Proteomes" id="UP000759131"/>
    </source>
</evidence>
<organism evidence="11">
    <name type="scientific">Medioppia subpectinata</name>
    <dbReference type="NCBI Taxonomy" id="1979941"/>
    <lineage>
        <taxon>Eukaryota</taxon>
        <taxon>Metazoa</taxon>
        <taxon>Ecdysozoa</taxon>
        <taxon>Arthropoda</taxon>
        <taxon>Chelicerata</taxon>
        <taxon>Arachnida</taxon>
        <taxon>Acari</taxon>
        <taxon>Acariformes</taxon>
        <taxon>Sarcoptiformes</taxon>
        <taxon>Oribatida</taxon>
        <taxon>Brachypylina</taxon>
        <taxon>Oppioidea</taxon>
        <taxon>Oppiidae</taxon>
        <taxon>Medioppia</taxon>
    </lineage>
</organism>
<dbReference type="Pfam" id="PF00026">
    <property type="entry name" value="Asp"/>
    <property type="match status" value="1"/>
</dbReference>